<dbReference type="AlphaFoldDB" id="A0A0U5GCL1"/>
<dbReference type="OrthoDB" id="265717at2759"/>
<dbReference type="STRING" id="454130.A0A0U5GCL1"/>
<dbReference type="Gene3D" id="6.10.140.2220">
    <property type="match status" value="1"/>
</dbReference>
<evidence type="ECO:0000256" key="2">
    <source>
        <dbReference type="ARBA" id="ARBA00022771"/>
    </source>
</evidence>
<dbReference type="SUPFAM" id="SSF144232">
    <property type="entry name" value="HIT/MYND zinc finger-like"/>
    <property type="match status" value="1"/>
</dbReference>
<dbReference type="PROSITE" id="PS01360">
    <property type="entry name" value="ZF_MYND_1"/>
    <property type="match status" value="1"/>
</dbReference>
<proteinExistence type="predicted"/>
<evidence type="ECO:0000313" key="6">
    <source>
        <dbReference type="EMBL" id="CEL10081.1"/>
    </source>
</evidence>
<keyword evidence="2 4" id="KW-0863">Zinc-finger</keyword>
<evidence type="ECO:0000259" key="5">
    <source>
        <dbReference type="PROSITE" id="PS50865"/>
    </source>
</evidence>
<dbReference type="InterPro" id="IPR002893">
    <property type="entry name" value="Znf_MYND"/>
</dbReference>
<evidence type="ECO:0000256" key="3">
    <source>
        <dbReference type="ARBA" id="ARBA00022833"/>
    </source>
</evidence>
<keyword evidence="3" id="KW-0862">Zinc</keyword>
<accession>A0A0U5GCL1</accession>
<evidence type="ECO:0000256" key="4">
    <source>
        <dbReference type="PROSITE-ProRule" id="PRU00134"/>
    </source>
</evidence>
<protein>
    <recommendedName>
        <fullName evidence="5">MYND-type domain-containing protein</fullName>
    </recommendedName>
</protein>
<feature type="domain" description="MYND-type" evidence="5">
    <location>
        <begin position="158"/>
        <end position="198"/>
    </location>
</feature>
<dbReference type="GO" id="GO:0008270">
    <property type="term" value="F:zinc ion binding"/>
    <property type="evidence" value="ECO:0007669"/>
    <property type="project" value="UniProtKB-KW"/>
</dbReference>
<keyword evidence="7" id="KW-1185">Reference proteome</keyword>
<keyword evidence="1" id="KW-0479">Metal-binding</keyword>
<dbReference type="EMBL" id="CDMC01000016">
    <property type="protein sequence ID" value="CEL10081.1"/>
    <property type="molecule type" value="Genomic_DNA"/>
</dbReference>
<name>A0A0U5GCL1_ASPCI</name>
<evidence type="ECO:0000256" key="1">
    <source>
        <dbReference type="ARBA" id="ARBA00022723"/>
    </source>
</evidence>
<dbReference type="Pfam" id="PF01753">
    <property type="entry name" value="zf-MYND"/>
    <property type="match status" value="1"/>
</dbReference>
<sequence length="252" mass="27887">MPLASLRDLSRFPTSTLLPAITSTTASNTCTDSSSATSLDLGLGPSTQTKKWCFIAEIIKVSQSEEYHTDLEVQDATGSRIRVVITAAVEGFPREGLSVGNVLLVLGAARRALKDGSVGVEVDDVAKVKTLPIQIDQFMNLNRNVLHYNSVEDAKGLCNGCLRRKASLHRCSGCRLFWYCTDACQNEGYNKVYHKEICKILRDADVQALFRGNWDALDIFQSFSLQRQKEAQCDKESHVAFALQEMGQFLKS</sequence>
<dbReference type="PROSITE" id="PS50865">
    <property type="entry name" value="ZF_MYND_2"/>
    <property type="match status" value="1"/>
</dbReference>
<organism evidence="6 7">
    <name type="scientific">Aspergillus calidoustus</name>
    <dbReference type="NCBI Taxonomy" id="454130"/>
    <lineage>
        <taxon>Eukaryota</taxon>
        <taxon>Fungi</taxon>
        <taxon>Dikarya</taxon>
        <taxon>Ascomycota</taxon>
        <taxon>Pezizomycotina</taxon>
        <taxon>Eurotiomycetes</taxon>
        <taxon>Eurotiomycetidae</taxon>
        <taxon>Eurotiales</taxon>
        <taxon>Aspergillaceae</taxon>
        <taxon>Aspergillus</taxon>
        <taxon>Aspergillus subgen. Nidulantes</taxon>
    </lineage>
</organism>
<dbReference type="Proteomes" id="UP000054771">
    <property type="component" value="Unassembled WGS sequence"/>
</dbReference>
<evidence type="ECO:0000313" key="7">
    <source>
        <dbReference type="Proteomes" id="UP000054771"/>
    </source>
</evidence>
<reference evidence="7" key="1">
    <citation type="journal article" date="2016" name="Genome Announc.">
        <title>Draft genome sequences of fungus Aspergillus calidoustus.</title>
        <authorList>
            <person name="Horn F."/>
            <person name="Linde J."/>
            <person name="Mattern D.J."/>
            <person name="Walther G."/>
            <person name="Guthke R."/>
            <person name="Scherlach K."/>
            <person name="Martin K."/>
            <person name="Brakhage A.A."/>
            <person name="Petzke L."/>
            <person name="Valiante V."/>
        </authorList>
    </citation>
    <scope>NUCLEOTIDE SEQUENCE [LARGE SCALE GENOMIC DNA]</scope>
    <source>
        <strain evidence="7">SF006504</strain>
    </source>
</reference>
<gene>
    <name evidence="6" type="ORF">ASPCAL13208</name>
</gene>